<dbReference type="CDD" id="cd22573">
    <property type="entry name" value="RMP1_RBD"/>
    <property type="match status" value="1"/>
</dbReference>
<name>A0ABR1GH10_9HYPO</name>
<dbReference type="Pfam" id="PF20945">
    <property type="entry name" value="RMP1"/>
    <property type="match status" value="1"/>
</dbReference>
<feature type="region of interest" description="Disordered" evidence="1">
    <location>
        <begin position="1"/>
        <end position="35"/>
    </location>
</feature>
<reference evidence="3 4" key="1">
    <citation type="journal article" date="2025" name="Microbiol. Resour. Announc.">
        <title>Draft genome sequences for Neonectria magnoliae and Neonectria punicea, canker pathogens of Liriodendron tulipifera and Acer saccharum in West Virginia.</title>
        <authorList>
            <person name="Petronek H.M."/>
            <person name="Kasson M.T."/>
            <person name="Metheny A.M."/>
            <person name="Stauder C.M."/>
            <person name="Lovett B."/>
            <person name="Lynch S.C."/>
            <person name="Garnas J.R."/>
            <person name="Kasson L.R."/>
            <person name="Stajich J.E."/>
        </authorList>
    </citation>
    <scope>NUCLEOTIDE SEQUENCE [LARGE SCALE GENOMIC DNA]</scope>
    <source>
        <strain evidence="3 4">NRRL 64653</strain>
    </source>
</reference>
<dbReference type="Proteomes" id="UP001498476">
    <property type="component" value="Unassembled WGS sequence"/>
</dbReference>
<dbReference type="PANTHER" id="PTHR37792">
    <property type="entry name" value="RIBONUCLEASE MRP PROTEIN SUBUNIT RMP1"/>
    <property type="match status" value="1"/>
</dbReference>
<feature type="domain" description="RNase MRP protein 1 RNA binding" evidence="2">
    <location>
        <begin position="50"/>
        <end position="139"/>
    </location>
</feature>
<evidence type="ECO:0000256" key="1">
    <source>
        <dbReference type="SAM" id="MobiDB-lite"/>
    </source>
</evidence>
<proteinExistence type="predicted"/>
<feature type="region of interest" description="Disordered" evidence="1">
    <location>
        <begin position="161"/>
        <end position="249"/>
    </location>
</feature>
<dbReference type="InterPro" id="IPR047204">
    <property type="entry name" value="RMP1_RBD"/>
</dbReference>
<organism evidence="3 4">
    <name type="scientific">Neonectria punicea</name>
    <dbReference type="NCBI Taxonomy" id="979145"/>
    <lineage>
        <taxon>Eukaryota</taxon>
        <taxon>Fungi</taxon>
        <taxon>Dikarya</taxon>
        <taxon>Ascomycota</taxon>
        <taxon>Pezizomycotina</taxon>
        <taxon>Sordariomycetes</taxon>
        <taxon>Hypocreomycetidae</taxon>
        <taxon>Hypocreales</taxon>
        <taxon>Nectriaceae</taxon>
        <taxon>Neonectria</taxon>
    </lineage>
</organism>
<dbReference type="InterPro" id="IPR047205">
    <property type="entry name" value="RMP1"/>
</dbReference>
<keyword evidence="4" id="KW-1185">Reference proteome</keyword>
<sequence length="249" mass="26984">MKPKANNSRPFPKHQPVHSSTSAKSTSAPLTPSAEGLPQIHASLTPLLSILHATAHRHRNQHSASHWWAAFTLLRRATRNLAAALLRRPRRPDHDIPAVAHAKWMACHVVSRAYIAFTQLAADNQHAPLGLMLLAVLARINHLLSDLVPVDHNPNFVSAPDVPINLTSRPNPAVSSLARPDGDVDMGVAVSRDELALPRTSSRDPDRPGTGAPSSEEPKTKKLVKTTTIKDKKKKRKGGDALSSLFGSL</sequence>
<comment type="caution">
    <text evidence="3">The sequence shown here is derived from an EMBL/GenBank/DDBJ whole genome shotgun (WGS) entry which is preliminary data.</text>
</comment>
<evidence type="ECO:0000313" key="4">
    <source>
        <dbReference type="Proteomes" id="UP001498476"/>
    </source>
</evidence>
<feature type="compositionally biased region" description="Polar residues" evidence="1">
    <location>
        <begin position="17"/>
        <end position="30"/>
    </location>
</feature>
<feature type="compositionally biased region" description="Basic and acidic residues" evidence="1">
    <location>
        <begin position="191"/>
        <end position="207"/>
    </location>
</feature>
<feature type="compositionally biased region" description="Polar residues" evidence="1">
    <location>
        <begin position="165"/>
        <end position="174"/>
    </location>
</feature>
<evidence type="ECO:0000313" key="3">
    <source>
        <dbReference type="EMBL" id="KAK7394015.1"/>
    </source>
</evidence>
<gene>
    <name evidence="3" type="primary">RMP1</name>
    <name evidence="3" type="ORF">QQX98_013201</name>
</gene>
<protein>
    <submittedName>
        <fullName evidence="3">Ribonuclease MRP protein subunit rmp1</fullName>
    </submittedName>
</protein>
<dbReference type="PANTHER" id="PTHR37792:SF1">
    <property type="entry name" value="RIBONUCLEASE MRP PROTEIN SUBUNIT RMP1"/>
    <property type="match status" value="1"/>
</dbReference>
<accession>A0ABR1GH10</accession>
<dbReference type="EMBL" id="JAZAVJ010000533">
    <property type="protein sequence ID" value="KAK7394015.1"/>
    <property type="molecule type" value="Genomic_DNA"/>
</dbReference>
<evidence type="ECO:0000259" key="2">
    <source>
        <dbReference type="Pfam" id="PF20945"/>
    </source>
</evidence>